<evidence type="ECO:0000313" key="3">
    <source>
        <dbReference type="RefSeq" id="XP_016440902.1"/>
    </source>
</evidence>
<dbReference type="PANTHER" id="PTHR11697:SF230">
    <property type="entry name" value="ZINC FINGER, MYM DOMAIN CONTAINING 1"/>
    <property type="match status" value="1"/>
</dbReference>
<dbReference type="PaxDb" id="4097-A0A1S3XML0"/>
<reference evidence="2" key="1">
    <citation type="journal article" date="2014" name="Nat. Commun.">
        <title>The tobacco genome sequence and its comparison with those of tomato and potato.</title>
        <authorList>
            <person name="Sierro N."/>
            <person name="Battey J.N."/>
            <person name="Ouadi S."/>
            <person name="Bakaher N."/>
            <person name="Bovet L."/>
            <person name="Willig A."/>
            <person name="Goepfert S."/>
            <person name="Peitsch M.C."/>
            <person name="Ivanov N.V."/>
        </authorList>
    </citation>
    <scope>NUCLEOTIDE SEQUENCE [LARGE SCALE GENOMIC DNA]</scope>
</reference>
<protein>
    <submittedName>
        <fullName evidence="3">Uncharacterized protein LOC107766604</fullName>
    </submittedName>
</protein>
<dbReference type="PANTHER" id="PTHR11697">
    <property type="entry name" value="GENERAL TRANSCRIPTION FACTOR 2-RELATED ZINC FINGER PROTEIN"/>
    <property type="match status" value="1"/>
</dbReference>
<sequence length="224" mass="26194">MDRFLTKPKNGEPSSSDSWSSMSLQIALEVQRERNPSLLSNVDKVLDLKFFEPDPKERMPISDYSPNIRDEVLLFTNELNKALQKKDQDIVNVMGMLDLAKKRLQMTREIEWNSLLDEVCSFYSKHDILIPKMNEDYTIGKSKRKRSKVSYLHHFRVEVFYTIIDLEFQELNDRFDVVTTDLLLGMSSLSLVDSFANFDKDRIMKLAEYCPSEFGDNKLREIGF</sequence>
<accession>A0A1S3XML0</accession>
<reference evidence="3" key="2">
    <citation type="submission" date="2025-08" db="UniProtKB">
        <authorList>
            <consortium name="RefSeq"/>
        </authorList>
    </citation>
    <scope>IDENTIFICATION</scope>
    <source>
        <tissue evidence="3">Leaf</tissue>
    </source>
</reference>
<proteinExistence type="predicted"/>
<gene>
    <name evidence="3" type="primary">LOC107766604</name>
</gene>
<dbReference type="GeneID" id="107766604"/>
<keyword evidence="2" id="KW-1185">Reference proteome</keyword>
<organism evidence="2 3">
    <name type="scientific">Nicotiana tabacum</name>
    <name type="common">Common tobacco</name>
    <dbReference type="NCBI Taxonomy" id="4097"/>
    <lineage>
        <taxon>Eukaryota</taxon>
        <taxon>Viridiplantae</taxon>
        <taxon>Streptophyta</taxon>
        <taxon>Embryophyta</taxon>
        <taxon>Tracheophyta</taxon>
        <taxon>Spermatophyta</taxon>
        <taxon>Magnoliopsida</taxon>
        <taxon>eudicotyledons</taxon>
        <taxon>Gunneridae</taxon>
        <taxon>Pentapetalae</taxon>
        <taxon>asterids</taxon>
        <taxon>lamiids</taxon>
        <taxon>Solanales</taxon>
        <taxon>Solanaceae</taxon>
        <taxon>Nicotianoideae</taxon>
        <taxon>Nicotianeae</taxon>
        <taxon>Nicotiana</taxon>
    </lineage>
</organism>
<feature type="region of interest" description="Disordered" evidence="1">
    <location>
        <begin position="1"/>
        <end position="20"/>
    </location>
</feature>
<dbReference type="OrthoDB" id="1002338at2759"/>
<dbReference type="AlphaFoldDB" id="A0A1S3XML0"/>
<dbReference type="RefSeq" id="XP_016440902.1">
    <property type="nucleotide sequence ID" value="XM_016585416.1"/>
</dbReference>
<evidence type="ECO:0000313" key="2">
    <source>
        <dbReference type="Proteomes" id="UP000790787"/>
    </source>
</evidence>
<evidence type="ECO:0000256" key="1">
    <source>
        <dbReference type="SAM" id="MobiDB-lite"/>
    </source>
</evidence>
<dbReference type="KEGG" id="nta:107766604"/>
<dbReference type="InterPro" id="IPR055298">
    <property type="entry name" value="AtLOH3-like"/>
</dbReference>
<dbReference type="Proteomes" id="UP000790787">
    <property type="component" value="Chromosome 7"/>
</dbReference>
<name>A0A1S3XML0_TOBAC</name>
<dbReference type="STRING" id="4097.A0A1S3XML0"/>